<feature type="domain" description="Amino acid transporter transmembrane" evidence="6">
    <location>
        <begin position="38"/>
        <end position="497"/>
    </location>
</feature>
<evidence type="ECO:0000313" key="8">
    <source>
        <dbReference type="Proteomes" id="UP001431209"/>
    </source>
</evidence>
<evidence type="ECO:0000256" key="1">
    <source>
        <dbReference type="ARBA" id="ARBA00004370"/>
    </source>
</evidence>
<dbReference type="Pfam" id="PF01490">
    <property type="entry name" value="Aa_trans"/>
    <property type="match status" value="1"/>
</dbReference>
<gene>
    <name evidence="7" type="ORF">AKO1_011953</name>
</gene>
<dbReference type="PANTHER" id="PTHR16189">
    <property type="entry name" value="TRANSMEMBRANE PROTEIN 104-RELATED"/>
    <property type="match status" value="1"/>
</dbReference>
<evidence type="ECO:0000259" key="6">
    <source>
        <dbReference type="Pfam" id="PF01490"/>
    </source>
</evidence>
<feature type="transmembrane region" description="Helical" evidence="5">
    <location>
        <begin position="413"/>
        <end position="433"/>
    </location>
</feature>
<proteinExistence type="predicted"/>
<keyword evidence="8" id="KW-1185">Reference proteome</keyword>
<feature type="transmembrane region" description="Helical" evidence="5">
    <location>
        <begin position="62"/>
        <end position="83"/>
    </location>
</feature>
<evidence type="ECO:0000313" key="7">
    <source>
        <dbReference type="EMBL" id="KAL0486267.1"/>
    </source>
</evidence>
<feature type="transmembrane region" description="Helical" evidence="5">
    <location>
        <begin position="315"/>
        <end position="339"/>
    </location>
</feature>
<evidence type="ECO:0000256" key="2">
    <source>
        <dbReference type="ARBA" id="ARBA00022692"/>
    </source>
</evidence>
<comment type="caution">
    <text evidence="7">The sequence shown here is derived from an EMBL/GenBank/DDBJ whole genome shotgun (WGS) entry which is preliminary data.</text>
</comment>
<feature type="transmembrane region" description="Helical" evidence="5">
    <location>
        <begin position="481"/>
        <end position="511"/>
    </location>
</feature>
<dbReference type="AlphaFoldDB" id="A0AAW2ZAH3"/>
<dbReference type="Proteomes" id="UP001431209">
    <property type="component" value="Unassembled WGS sequence"/>
</dbReference>
<feature type="transmembrane region" description="Helical" evidence="5">
    <location>
        <begin position="231"/>
        <end position="250"/>
    </location>
</feature>
<feature type="transmembrane region" description="Helical" evidence="5">
    <location>
        <begin position="34"/>
        <end position="56"/>
    </location>
</feature>
<name>A0AAW2ZAH3_9EUKA</name>
<feature type="transmembrane region" description="Helical" evidence="5">
    <location>
        <begin position="200"/>
        <end position="219"/>
    </location>
</feature>
<keyword evidence="2 5" id="KW-0812">Transmembrane</keyword>
<comment type="subcellular location">
    <subcellularLocation>
        <location evidence="1">Membrane</location>
    </subcellularLocation>
</comment>
<feature type="transmembrane region" description="Helical" evidence="5">
    <location>
        <begin position="359"/>
        <end position="380"/>
    </location>
</feature>
<keyword evidence="3 5" id="KW-1133">Transmembrane helix</keyword>
<organism evidence="7 8">
    <name type="scientific">Acrasis kona</name>
    <dbReference type="NCBI Taxonomy" id="1008807"/>
    <lineage>
        <taxon>Eukaryota</taxon>
        <taxon>Discoba</taxon>
        <taxon>Heterolobosea</taxon>
        <taxon>Tetramitia</taxon>
        <taxon>Eutetramitia</taxon>
        <taxon>Acrasidae</taxon>
        <taxon>Acrasis</taxon>
    </lineage>
</organism>
<evidence type="ECO:0000256" key="3">
    <source>
        <dbReference type="ARBA" id="ARBA00022989"/>
    </source>
</evidence>
<dbReference type="EMBL" id="JAOPGA020001213">
    <property type="protein sequence ID" value="KAL0486267.1"/>
    <property type="molecule type" value="Genomic_DNA"/>
</dbReference>
<evidence type="ECO:0000256" key="5">
    <source>
        <dbReference type="SAM" id="Phobius"/>
    </source>
</evidence>
<evidence type="ECO:0000256" key="4">
    <source>
        <dbReference type="ARBA" id="ARBA00023136"/>
    </source>
</evidence>
<sequence>MVDRENVHNTRTQLLTPQPLEEVTKESEHGYGSFVAYCFSVNYILGVGVLGVPNAFYQGGIVVGPLALLAVTIFAMMSATWILETMARAQAIYSNTTGTNERDASEQLVDSEQDPTDNSNLMVFHITHRKFEMNELCKMFLGTPGKLLYELCVCLYLYGALWSYGSVFAESMALFIPLPIKGWYTCDVALDHSSTCNNLYMIYIGIFALMVVPLTCLNLTEQKSLQVVLTIFRYVALGLMIVITAVNIGADPYSRFSEQPHITMEPTGPYKSSFNLATFLGLSILFPTCIYSQILHHSIPGLSQPARNKKRLNTIYGSTFITTLLFYVILGIVLVIYYGPNIRSTCSLNFGFWRAGVPFGGPIPGWATAISFLIVLFPAIDVISAFPLNGITLGNNLHTGFFASRPNLMNKRWIQIIFRMVAAVPPLIGALFVRDLSKILSYVGLVGFIITFVFPPILNIVSRRLCDREFGCWRTHWTVPVVTSTPMCIVVAILGFASVLFCVAMNIYVAVVTK</sequence>
<feature type="transmembrane region" description="Helical" evidence="5">
    <location>
        <begin position="147"/>
        <end position="165"/>
    </location>
</feature>
<protein>
    <submittedName>
        <fullName evidence="7">11 TM domain-containing transmembrane protein</fullName>
    </submittedName>
</protein>
<dbReference type="InterPro" id="IPR013057">
    <property type="entry name" value="AA_transpt_TM"/>
</dbReference>
<feature type="transmembrane region" description="Helical" evidence="5">
    <location>
        <begin position="274"/>
        <end position="294"/>
    </location>
</feature>
<dbReference type="GO" id="GO:0016020">
    <property type="term" value="C:membrane"/>
    <property type="evidence" value="ECO:0007669"/>
    <property type="project" value="UniProtKB-SubCell"/>
</dbReference>
<keyword evidence="4 5" id="KW-0472">Membrane</keyword>
<reference evidence="7 8" key="1">
    <citation type="submission" date="2024-03" db="EMBL/GenBank/DDBJ databases">
        <title>The Acrasis kona genome and developmental transcriptomes reveal deep origins of eukaryotic multicellular pathways.</title>
        <authorList>
            <person name="Sheikh S."/>
            <person name="Fu C.-J."/>
            <person name="Brown M.W."/>
            <person name="Baldauf S.L."/>
        </authorList>
    </citation>
    <scope>NUCLEOTIDE SEQUENCE [LARGE SCALE GENOMIC DNA]</scope>
    <source>
        <strain evidence="7 8">ATCC MYA-3509</strain>
    </source>
</reference>
<dbReference type="PANTHER" id="PTHR16189:SF2">
    <property type="entry name" value="AMINO ACID TRANSPORTER TRANSMEMBRANE DOMAIN-CONTAINING PROTEIN"/>
    <property type="match status" value="1"/>
</dbReference>
<feature type="transmembrane region" description="Helical" evidence="5">
    <location>
        <begin position="439"/>
        <end position="461"/>
    </location>
</feature>
<accession>A0AAW2ZAH3</accession>